<feature type="compositionally biased region" description="Low complexity" evidence="8">
    <location>
        <begin position="87"/>
        <end position="104"/>
    </location>
</feature>
<accession>A0A8X7TCA1</accession>
<dbReference type="Gene3D" id="4.10.1000.40">
    <property type="match status" value="3"/>
</dbReference>
<evidence type="ECO:0000256" key="2">
    <source>
        <dbReference type="ARBA" id="ARBA00008423"/>
    </source>
</evidence>
<evidence type="ECO:0000256" key="5">
    <source>
        <dbReference type="ARBA" id="ARBA00022771"/>
    </source>
</evidence>
<dbReference type="Proteomes" id="UP000590412">
    <property type="component" value="Unassembled WGS sequence"/>
</dbReference>
<dbReference type="Pfam" id="PF21457">
    <property type="entry name" value="zf-CCCH_2-like_3"/>
    <property type="match status" value="1"/>
</dbReference>
<feature type="compositionally biased region" description="Low complexity" evidence="8">
    <location>
        <begin position="211"/>
        <end position="225"/>
    </location>
</feature>
<comment type="caution">
    <text evidence="11">The sequence shown here is derived from an EMBL/GenBank/DDBJ whole genome shotgun (WGS) entry which is preliminary data.</text>
</comment>
<evidence type="ECO:0000256" key="7">
    <source>
        <dbReference type="ARBA" id="ARBA00023242"/>
    </source>
</evidence>
<dbReference type="GO" id="GO:0005634">
    <property type="term" value="C:nucleus"/>
    <property type="evidence" value="ECO:0007669"/>
    <property type="project" value="UniProtKB-SubCell"/>
</dbReference>
<dbReference type="GO" id="GO:0008270">
    <property type="term" value="F:zinc ion binding"/>
    <property type="evidence" value="ECO:0007669"/>
    <property type="project" value="UniProtKB-KW"/>
</dbReference>
<proteinExistence type="inferred from homology"/>
<evidence type="ECO:0000259" key="10">
    <source>
        <dbReference type="Pfam" id="PF21803"/>
    </source>
</evidence>
<keyword evidence="5" id="KW-0863">Zinc-finger</keyword>
<evidence type="ECO:0000256" key="1">
    <source>
        <dbReference type="ARBA" id="ARBA00004123"/>
    </source>
</evidence>
<evidence type="ECO:0000313" key="12">
    <source>
        <dbReference type="Proteomes" id="UP000590412"/>
    </source>
</evidence>
<sequence length="474" mass="52958">MPLDISKTILEELRPGLESELVNRYRVDAEEAKDIAEYIIFLIQTKDTKEQVYTEILDVAEFPGDKGFMDLVFDEIANIQRRYQQASGTNGSSTTSGGDTHTPSPADQNQGDRYVPGPGSSAPQLLRATNSPVAPPPSGIHTKPRPSGPTPPTGPKRLSEQEKLALRNKRFGNDSSVRNNKGGITKSRPNERGNTRRPPQVTEKLERFINSRDNNNNKDSNSQDSVTKFAHHKPKGRCPRFPKCTVANCELAHPTKNCFNYPDCPNPPGTCNFLHPDQDQELITKLEESQKEYQERKKKSIELQQGTCKFGARCAKEGCPFAHPTPANPEAKIDTLEFCSAGINCQDNECKKAHPRAPSSSVKPLPSIDELALEQCKYGMNCTNYKCVRRHAMSAVPCRAGLECRRVDCTFNHPFREMCRFGTACHIATCMYQHPEGRTMVPHTWTKNDGAQNQVNERQFAVGEDQVMEQVAQQ</sequence>
<dbReference type="GO" id="GO:0043488">
    <property type="term" value="P:regulation of mRNA stability"/>
    <property type="evidence" value="ECO:0007669"/>
    <property type="project" value="InterPro"/>
</dbReference>
<dbReference type="AlphaFoldDB" id="A0A8X7TCA1"/>
<gene>
    <name evidence="11" type="ORF">FOB60_001578</name>
</gene>
<keyword evidence="4" id="KW-0677">Repeat</keyword>
<dbReference type="OrthoDB" id="438553at2759"/>
<protein>
    <submittedName>
        <fullName evidence="11">Zinc finger C-x8-C-x5-C-x3-H type family protein</fullName>
    </submittedName>
</protein>
<keyword evidence="6" id="KW-0862">Zinc</keyword>
<dbReference type="FunFam" id="4.10.1000.40:FF:000003">
    <property type="entry name" value="Nuclear polyadenylated RNA-binding protein NAB2"/>
    <property type="match status" value="1"/>
</dbReference>
<dbReference type="EMBL" id="JABWAB010000003">
    <property type="protein sequence ID" value="KAF6057023.1"/>
    <property type="molecule type" value="Genomic_DNA"/>
</dbReference>
<dbReference type="InterPro" id="IPR040366">
    <property type="entry name" value="Nab2/ZC3H14"/>
</dbReference>
<comment type="subcellular location">
    <subcellularLocation>
        <location evidence="1">Nucleus</location>
    </subcellularLocation>
</comment>
<dbReference type="PANTHER" id="PTHR14738:SF29">
    <property type="entry name" value="ZINC FINGER CCCH DOMAIN-CONTAINING PROTEIN 14"/>
    <property type="match status" value="1"/>
</dbReference>
<keyword evidence="7" id="KW-0539">Nucleus</keyword>
<reference evidence="11" key="1">
    <citation type="submission" date="2020-03" db="EMBL/GenBank/DDBJ databases">
        <title>FDA dAtabase for Regulatory Grade micrObial Sequences (FDA-ARGOS): Supporting development and validation of Infectious Disease Dx tests.</title>
        <authorList>
            <person name="Campos J."/>
            <person name="Goldberg B."/>
            <person name="Tallon L."/>
            <person name="Sadzewicz L."/>
            <person name="Vavikolanu K."/>
            <person name="Mehta A."/>
            <person name="Aluvathingal J."/>
            <person name="Nadendla S."/>
            <person name="Nandy P."/>
            <person name="Geyer C."/>
            <person name="Yan Y."/>
            <person name="Sichtig H."/>
        </authorList>
    </citation>
    <scope>NUCLEOTIDE SEQUENCE [LARGE SCALE GENOMIC DNA]</scope>
    <source>
        <strain evidence="11">FDAARGOS_652</strain>
    </source>
</reference>
<name>A0A8X7TCA1_CANPA</name>
<dbReference type="InterPro" id="IPR043094">
    <property type="entry name" value="Nab2/ZC3H14_N_sf"/>
</dbReference>
<comment type="similarity">
    <text evidence="2">Belongs to the ZC3H14 family.</text>
</comment>
<dbReference type="Pfam" id="PF14608">
    <property type="entry name" value="zf-CCCH_2"/>
    <property type="match status" value="4"/>
</dbReference>
<dbReference type="Gene3D" id="1.10.340.40">
    <property type="entry name" value="Nuclear abundant poly(A) RNA-bind protein 2, N-terminal domain"/>
    <property type="match status" value="1"/>
</dbReference>
<keyword evidence="3" id="KW-0479">Metal-binding</keyword>
<dbReference type="PANTHER" id="PTHR14738">
    <property type="entry name" value="ZINC FINGER CCCH DOMAIN-CONTAINING PROTEIN 14"/>
    <property type="match status" value="1"/>
</dbReference>
<evidence type="ECO:0000256" key="8">
    <source>
        <dbReference type="SAM" id="MobiDB-lite"/>
    </source>
</evidence>
<feature type="compositionally biased region" description="Polar residues" evidence="8">
    <location>
        <begin position="121"/>
        <end position="132"/>
    </location>
</feature>
<feature type="region of interest" description="Disordered" evidence="8">
    <location>
        <begin position="83"/>
        <end position="235"/>
    </location>
</feature>
<organism evidence="11 12">
    <name type="scientific">Candida parapsilosis</name>
    <name type="common">Yeast</name>
    <dbReference type="NCBI Taxonomy" id="5480"/>
    <lineage>
        <taxon>Eukaryota</taxon>
        <taxon>Fungi</taxon>
        <taxon>Dikarya</taxon>
        <taxon>Ascomycota</taxon>
        <taxon>Saccharomycotina</taxon>
        <taxon>Pichiomycetes</taxon>
        <taxon>Debaryomycetaceae</taxon>
        <taxon>Candida/Lodderomyces clade</taxon>
        <taxon>Candida</taxon>
    </lineage>
</organism>
<dbReference type="GO" id="GO:0008143">
    <property type="term" value="F:poly(A) binding"/>
    <property type="evidence" value="ECO:0007669"/>
    <property type="project" value="InterPro"/>
</dbReference>
<feature type="domain" description="RNA-binding Nab2-type zinc finger" evidence="9">
    <location>
        <begin position="256"/>
        <end position="283"/>
    </location>
</feature>
<feature type="domain" description="Nab2 type CCCH zinc finger 4" evidence="10">
    <location>
        <begin position="327"/>
        <end position="355"/>
    </location>
</feature>
<dbReference type="Pfam" id="PF21803">
    <property type="entry name" value="Nab2-zf4"/>
    <property type="match status" value="1"/>
</dbReference>
<evidence type="ECO:0000259" key="9">
    <source>
        <dbReference type="Pfam" id="PF21457"/>
    </source>
</evidence>
<dbReference type="InterPro" id="IPR048410">
    <property type="entry name" value="Znf-CCCH_2-like_3"/>
</dbReference>
<evidence type="ECO:0000256" key="4">
    <source>
        <dbReference type="ARBA" id="ARBA00022737"/>
    </source>
</evidence>
<evidence type="ECO:0000313" key="11">
    <source>
        <dbReference type="EMBL" id="KAF6057023.1"/>
    </source>
</evidence>
<dbReference type="InterPro" id="IPR049017">
    <property type="entry name" value="Nab2_Znf4"/>
</dbReference>
<dbReference type="GO" id="GO:0005737">
    <property type="term" value="C:cytoplasm"/>
    <property type="evidence" value="ECO:0007669"/>
    <property type="project" value="TreeGrafter"/>
</dbReference>
<evidence type="ECO:0000256" key="3">
    <source>
        <dbReference type="ARBA" id="ARBA00022723"/>
    </source>
</evidence>
<evidence type="ECO:0000256" key="6">
    <source>
        <dbReference type="ARBA" id="ARBA00022833"/>
    </source>
</evidence>